<sequence length="55" mass="6265">MGLMLNQLALWSSQSIRKPPSTYSQGKRSRTPSEHLKSQILQNPILYMQSPTYDG</sequence>
<evidence type="ECO:0000256" key="1">
    <source>
        <dbReference type="SAM" id="MobiDB-lite"/>
    </source>
</evidence>
<name>A0AAN8WMN8_HALRR</name>
<gene>
    <name evidence="2" type="ORF">SK128_000899</name>
</gene>
<accession>A0AAN8WMN8</accession>
<dbReference type="Proteomes" id="UP001381693">
    <property type="component" value="Unassembled WGS sequence"/>
</dbReference>
<comment type="caution">
    <text evidence="2">The sequence shown here is derived from an EMBL/GenBank/DDBJ whole genome shotgun (WGS) entry which is preliminary data.</text>
</comment>
<evidence type="ECO:0000313" key="2">
    <source>
        <dbReference type="EMBL" id="KAK7068922.1"/>
    </source>
</evidence>
<organism evidence="2 3">
    <name type="scientific">Halocaridina rubra</name>
    <name type="common">Hawaiian red shrimp</name>
    <dbReference type="NCBI Taxonomy" id="373956"/>
    <lineage>
        <taxon>Eukaryota</taxon>
        <taxon>Metazoa</taxon>
        <taxon>Ecdysozoa</taxon>
        <taxon>Arthropoda</taxon>
        <taxon>Crustacea</taxon>
        <taxon>Multicrustacea</taxon>
        <taxon>Malacostraca</taxon>
        <taxon>Eumalacostraca</taxon>
        <taxon>Eucarida</taxon>
        <taxon>Decapoda</taxon>
        <taxon>Pleocyemata</taxon>
        <taxon>Caridea</taxon>
        <taxon>Atyoidea</taxon>
        <taxon>Atyidae</taxon>
        <taxon>Halocaridina</taxon>
    </lineage>
</organism>
<feature type="non-terminal residue" evidence="2">
    <location>
        <position position="55"/>
    </location>
</feature>
<protein>
    <submittedName>
        <fullName evidence="2">Uncharacterized protein</fullName>
    </submittedName>
</protein>
<proteinExistence type="predicted"/>
<dbReference type="AlphaFoldDB" id="A0AAN8WMN8"/>
<evidence type="ECO:0000313" key="3">
    <source>
        <dbReference type="Proteomes" id="UP001381693"/>
    </source>
</evidence>
<dbReference type="EMBL" id="JAXCGZ010017082">
    <property type="protein sequence ID" value="KAK7068922.1"/>
    <property type="molecule type" value="Genomic_DNA"/>
</dbReference>
<feature type="region of interest" description="Disordered" evidence="1">
    <location>
        <begin position="17"/>
        <end position="41"/>
    </location>
</feature>
<keyword evidence="3" id="KW-1185">Reference proteome</keyword>
<reference evidence="2 3" key="1">
    <citation type="submission" date="2023-11" db="EMBL/GenBank/DDBJ databases">
        <title>Halocaridina rubra genome assembly.</title>
        <authorList>
            <person name="Smith C."/>
        </authorList>
    </citation>
    <scope>NUCLEOTIDE SEQUENCE [LARGE SCALE GENOMIC DNA]</scope>
    <source>
        <strain evidence="2">EP-1</strain>
        <tissue evidence="2">Whole</tissue>
    </source>
</reference>
<feature type="compositionally biased region" description="Polar residues" evidence="1">
    <location>
        <begin position="17"/>
        <end position="26"/>
    </location>
</feature>